<dbReference type="GO" id="GO:0042300">
    <property type="term" value="F:beta-amyrin synthase activity"/>
    <property type="evidence" value="ECO:0007669"/>
    <property type="project" value="TreeGrafter"/>
</dbReference>
<name>A0A392P6R3_9FABA</name>
<dbReference type="PROSITE" id="PS01074">
    <property type="entry name" value="TERPENE_SYNTHASES"/>
    <property type="match status" value="1"/>
</dbReference>
<dbReference type="InterPro" id="IPR032696">
    <property type="entry name" value="SQ_cyclase_C"/>
</dbReference>
<sequence length="161" mass="18186">MLPPEIVGEKMEPERLYDSSKSGGVTSWEPAGAQKWLEVLNPTEFFADIVVEYEYLECTGPAIQALVMFKELYPDHRKEEIENFIVNAVRFIEETQKDDGSWYGSWGICFIYGSFFALSGLAAAGKTYTNCAAIRKAVEFLLKIQREDGGWGESYLSCPKE</sequence>
<dbReference type="InterPro" id="IPR018333">
    <property type="entry name" value="Squalene_cyclase"/>
</dbReference>
<reference evidence="5 6" key="1">
    <citation type="journal article" date="2018" name="Front. Plant Sci.">
        <title>Red Clover (Trifolium pratense) and Zigzag Clover (T. medium) - A Picture of Genomic Similarities and Differences.</title>
        <authorList>
            <person name="Dluhosova J."/>
            <person name="Istvanek J."/>
            <person name="Nedelnik J."/>
            <person name="Repkova J."/>
        </authorList>
    </citation>
    <scope>NUCLEOTIDE SEQUENCE [LARGE SCALE GENOMIC DNA]</scope>
    <source>
        <strain evidence="6">cv. 10/8</strain>
        <tissue evidence="5">Leaf</tissue>
    </source>
</reference>
<dbReference type="InterPro" id="IPR008930">
    <property type="entry name" value="Terpenoid_cyclase/PrenylTrfase"/>
</dbReference>
<comment type="similarity">
    <text evidence="1">Belongs to the terpene cyclase/mutase family.</text>
</comment>
<feature type="non-terminal residue" evidence="5">
    <location>
        <position position="161"/>
    </location>
</feature>
<keyword evidence="2" id="KW-0677">Repeat</keyword>
<feature type="domain" description="Squalene cyclase C-terminal" evidence="4">
    <location>
        <begin position="50"/>
        <end position="156"/>
    </location>
</feature>
<evidence type="ECO:0000313" key="5">
    <source>
        <dbReference type="EMBL" id="MCI07697.1"/>
    </source>
</evidence>
<dbReference type="EMBL" id="LXQA010066331">
    <property type="protein sequence ID" value="MCI07697.1"/>
    <property type="molecule type" value="Genomic_DNA"/>
</dbReference>
<evidence type="ECO:0000256" key="1">
    <source>
        <dbReference type="ARBA" id="ARBA00009755"/>
    </source>
</evidence>
<keyword evidence="6" id="KW-1185">Reference proteome</keyword>
<dbReference type="InterPro" id="IPR002365">
    <property type="entry name" value="Terpene_synthase_CS"/>
</dbReference>
<organism evidence="5 6">
    <name type="scientific">Trifolium medium</name>
    <dbReference type="NCBI Taxonomy" id="97028"/>
    <lineage>
        <taxon>Eukaryota</taxon>
        <taxon>Viridiplantae</taxon>
        <taxon>Streptophyta</taxon>
        <taxon>Embryophyta</taxon>
        <taxon>Tracheophyta</taxon>
        <taxon>Spermatophyta</taxon>
        <taxon>Magnoliopsida</taxon>
        <taxon>eudicotyledons</taxon>
        <taxon>Gunneridae</taxon>
        <taxon>Pentapetalae</taxon>
        <taxon>rosids</taxon>
        <taxon>fabids</taxon>
        <taxon>Fabales</taxon>
        <taxon>Fabaceae</taxon>
        <taxon>Papilionoideae</taxon>
        <taxon>50 kb inversion clade</taxon>
        <taxon>NPAAA clade</taxon>
        <taxon>Hologalegina</taxon>
        <taxon>IRL clade</taxon>
        <taxon>Trifolieae</taxon>
        <taxon>Trifolium</taxon>
    </lineage>
</organism>
<dbReference type="PANTHER" id="PTHR11764">
    <property type="entry name" value="TERPENE CYCLASE/MUTASE FAMILY MEMBER"/>
    <property type="match status" value="1"/>
</dbReference>
<dbReference type="PANTHER" id="PTHR11764:SF58">
    <property type="entry name" value="BETA-AMYRIN SYNTHASE-RELATED"/>
    <property type="match status" value="1"/>
</dbReference>
<keyword evidence="3" id="KW-0413">Isomerase</keyword>
<protein>
    <submittedName>
        <fullName evidence="5">Beta-amyrin synthase</fullName>
    </submittedName>
</protein>
<dbReference type="Pfam" id="PF13243">
    <property type="entry name" value="SQHop_cyclase_C"/>
    <property type="match status" value="1"/>
</dbReference>
<dbReference type="SUPFAM" id="SSF48239">
    <property type="entry name" value="Terpenoid cyclases/Protein prenyltransferases"/>
    <property type="match status" value="1"/>
</dbReference>
<accession>A0A392P6R3</accession>
<evidence type="ECO:0000259" key="4">
    <source>
        <dbReference type="Pfam" id="PF13243"/>
    </source>
</evidence>
<evidence type="ECO:0000256" key="3">
    <source>
        <dbReference type="ARBA" id="ARBA00023235"/>
    </source>
</evidence>
<dbReference type="AlphaFoldDB" id="A0A392P6R3"/>
<evidence type="ECO:0000313" key="6">
    <source>
        <dbReference type="Proteomes" id="UP000265520"/>
    </source>
</evidence>
<proteinExistence type="inferred from homology"/>
<dbReference type="Proteomes" id="UP000265520">
    <property type="component" value="Unassembled WGS sequence"/>
</dbReference>
<dbReference type="GO" id="GO:0016104">
    <property type="term" value="P:triterpenoid biosynthetic process"/>
    <property type="evidence" value="ECO:0007669"/>
    <property type="project" value="InterPro"/>
</dbReference>
<evidence type="ECO:0000256" key="2">
    <source>
        <dbReference type="ARBA" id="ARBA00022737"/>
    </source>
</evidence>
<comment type="caution">
    <text evidence="5">The sequence shown here is derived from an EMBL/GenBank/DDBJ whole genome shotgun (WGS) entry which is preliminary data.</text>
</comment>
<dbReference type="Gene3D" id="1.50.10.20">
    <property type="match status" value="1"/>
</dbReference>
<dbReference type="GO" id="GO:0005811">
    <property type="term" value="C:lipid droplet"/>
    <property type="evidence" value="ECO:0007669"/>
    <property type="project" value="InterPro"/>
</dbReference>